<evidence type="ECO:0000313" key="3">
    <source>
        <dbReference type="Proteomes" id="UP001205867"/>
    </source>
</evidence>
<dbReference type="EMBL" id="JALXKZ020000008">
    <property type="protein sequence ID" value="MCV7628782.1"/>
    <property type="molecule type" value="Genomic_DNA"/>
</dbReference>
<dbReference type="SMART" id="SM00155">
    <property type="entry name" value="PLDc"/>
    <property type="match status" value="2"/>
</dbReference>
<reference evidence="2" key="1">
    <citation type="submission" date="2023-06" db="EMBL/GenBank/DDBJ databases">
        <title>lsaBGC provides a comprehensive framework for evolutionary analysis of biosynthetic gene clusters within focal taxa.</title>
        <authorList>
            <person name="Salamzade R."/>
            <person name="Sandstrom S."/>
            <person name="Kalan L.R."/>
        </authorList>
    </citation>
    <scope>NUCLEOTIDE SEQUENCE</scope>
    <source>
        <strain evidence="2">P3-SID899</strain>
    </source>
</reference>
<dbReference type="PANTHER" id="PTHR21248">
    <property type="entry name" value="CARDIOLIPIN SYNTHASE"/>
    <property type="match status" value="1"/>
</dbReference>
<dbReference type="InterPro" id="IPR006311">
    <property type="entry name" value="TAT_signal"/>
</dbReference>
<feature type="domain" description="PLD phosphodiesterase" evidence="1">
    <location>
        <begin position="168"/>
        <end position="195"/>
    </location>
</feature>
<dbReference type="PANTHER" id="PTHR21248:SF22">
    <property type="entry name" value="PHOSPHOLIPASE D"/>
    <property type="match status" value="1"/>
</dbReference>
<evidence type="ECO:0000259" key="1">
    <source>
        <dbReference type="PROSITE" id="PS50035"/>
    </source>
</evidence>
<dbReference type="CDD" id="cd09110">
    <property type="entry name" value="PLDc_CLS_1"/>
    <property type="match status" value="1"/>
</dbReference>
<proteinExistence type="predicted"/>
<evidence type="ECO:0000313" key="2">
    <source>
        <dbReference type="EMBL" id="MCV7628782.1"/>
    </source>
</evidence>
<name>A0AAP3AGL3_MICLU</name>
<dbReference type="CDD" id="cd09112">
    <property type="entry name" value="PLDc_CLS_2"/>
    <property type="match status" value="1"/>
</dbReference>
<accession>A0AAP3AGL3</accession>
<comment type="caution">
    <text evidence="2">The sequence shown here is derived from an EMBL/GenBank/DDBJ whole genome shotgun (WGS) entry which is preliminary data.</text>
</comment>
<feature type="domain" description="PLD phosphodiesterase" evidence="1">
    <location>
        <begin position="335"/>
        <end position="362"/>
    </location>
</feature>
<organism evidence="2 3">
    <name type="scientific">Micrococcus luteus</name>
    <name type="common">Micrococcus lysodeikticus</name>
    <dbReference type="NCBI Taxonomy" id="1270"/>
    <lineage>
        <taxon>Bacteria</taxon>
        <taxon>Bacillati</taxon>
        <taxon>Actinomycetota</taxon>
        <taxon>Actinomycetes</taxon>
        <taxon>Micrococcales</taxon>
        <taxon>Micrococcaceae</taxon>
        <taxon>Micrococcus</taxon>
    </lineage>
</organism>
<dbReference type="AlphaFoldDB" id="A0AAP3AGL3"/>
<protein>
    <submittedName>
        <fullName evidence="2">Phospholipase D-like domain-containing protein</fullName>
    </submittedName>
</protein>
<dbReference type="GO" id="GO:0032049">
    <property type="term" value="P:cardiolipin biosynthetic process"/>
    <property type="evidence" value="ECO:0007669"/>
    <property type="project" value="UniProtKB-ARBA"/>
</dbReference>
<gene>
    <name evidence="2" type="ORF">M3A82_005420</name>
</gene>
<dbReference type="GO" id="GO:0030572">
    <property type="term" value="F:phosphatidyltransferase activity"/>
    <property type="evidence" value="ECO:0007669"/>
    <property type="project" value="UniProtKB-ARBA"/>
</dbReference>
<dbReference type="Proteomes" id="UP001205867">
    <property type="component" value="Unassembled WGS sequence"/>
</dbReference>
<dbReference type="PROSITE" id="PS51318">
    <property type="entry name" value="TAT"/>
    <property type="match status" value="1"/>
</dbReference>
<dbReference type="InterPro" id="IPR001736">
    <property type="entry name" value="PLipase_D/transphosphatidylase"/>
</dbReference>
<dbReference type="InterPro" id="IPR025202">
    <property type="entry name" value="PLD-like_dom"/>
</dbReference>
<dbReference type="Pfam" id="PF13091">
    <property type="entry name" value="PLDc_2"/>
    <property type="match status" value="2"/>
</dbReference>
<dbReference type="Gene3D" id="3.30.870.10">
    <property type="entry name" value="Endonuclease Chain A"/>
    <property type="match status" value="2"/>
</dbReference>
<dbReference type="PROSITE" id="PS50035">
    <property type="entry name" value="PLD"/>
    <property type="match status" value="2"/>
</dbReference>
<dbReference type="RefSeq" id="WP_049158548.1">
    <property type="nucleotide sequence ID" value="NZ_CP082331.1"/>
</dbReference>
<sequence length="422" mass="47452">MRRPSLPSLSRLPVRRLLRGAAVAAGVGLVGLPLTVAAGLTGVDMVKRRGRVRRPAENPGVFDAHVKGSELRIFTSGEDLYEEMIAAIDGAQRIIKFETFIWKSDPTGQRFMDAFNRAAARGVEVYVSYDGFGNLVVPPRFYRQLDPRIHVFRLPAFARPIWRGVVRHSGFNHSKIMVVDDEVGFAGGFNIGDDYARLWRDTHVRERGPAVWALDQSISIKWNAHHRAGEQMSWRPPDTWDPRVTVSANQPPLLVYPIRLSYLEAIQRAQHRILINTPYFVPDQQVLEALLHAARRGVDVQVMVPEDSNHIVADWASRGFFGQMLEAGITILLYKASMIHAKTATVDGIWSTVGSANIDRLSLGYNYESNVVVVDRDFAARMEEIFALDAQQAVRIDTPRWKDRHGLARVVEALLVPLRPLL</sequence>
<dbReference type="SUPFAM" id="SSF56024">
    <property type="entry name" value="Phospholipase D/nuclease"/>
    <property type="match status" value="2"/>
</dbReference>